<keyword evidence="7" id="KW-0998">Cell outer membrane</keyword>
<dbReference type="InterPro" id="IPR011662">
    <property type="entry name" value="Secretin/TonB_short_N"/>
</dbReference>
<dbReference type="PANTHER" id="PTHR30069">
    <property type="entry name" value="TONB-DEPENDENT OUTER MEMBRANE RECEPTOR"/>
    <property type="match status" value="1"/>
</dbReference>
<evidence type="ECO:0000256" key="8">
    <source>
        <dbReference type="SAM" id="Phobius"/>
    </source>
</evidence>
<protein>
    <submittedName>
        <fullName evidence="10">TonB-dependent receptor</fullName>
    </submittedName>
</protein>
<evidence type="ECO:0000256" key="6">
    <source>
        <dbReference type="ARBA" id="ARBA00023136"/>
    </source>
</evidence>
<comment type="subcellular location">
    <subcellularLocation>
        <location evidence="1">Cell outer membrane</location>
        <topology evidence="1">Multi-pass membrane protein</topology>
    </subcellularLocation>
</comment>
<evidence type="ECO:0000256" key="2">
    <source>
        <dbReference type="ARBA" id="ARBA00022448"/>
    </source>
</evidence>
<keyword evidence="10" id="KW-0675">Receptor</keyword>
<dbReference type="Gene3D" id="3.55.50.30">
    <property type="match status" value="1"/>
</dbReference>
<dbReference type="AlphaFoldDB" id="A0A7V2B274"/>
<dbReference type="GO" id="GO:0015344">
    <property type="term" value="F:siderophore uptake transmembrane transporter activity"/>
    <property type="evidence" value="ECO:0007669"/>
    <property type="project" value="TreeGrafter"/>
</dbReference>
<evidence type="ECO:0000256" key="1">
    <source>
        <dbReference type="ARBA" id="ARBA00004571"/>
    </source>
</evidence>
<dbReference type="InterPro" id="IPR036942">
    <property type="entry name" value="Beta-barrel_TonB_sf"/>
</dbReference>
<dbReference type="SMART" id="SM00965">
    <property type="entry name" value="STN"/>
    <property type="match status" value="1"/>
</dbReference>
<sequence>MPLPTHQPGFCARARFSCYTLIIIVGLFCGWQPLWAQQNPRFTLVVQGASLQEALETLARTAHINLIYPSALVQGKTVYCALHQAPIERLLACLLAGTGLDFVRSSSGAYVILEARRQPPLRGSLVGEVVDAVTGAPLPYAHVLLVDAGTGAVSNEAGRFALNGLLAGSHRLVISYVGYHPQLDSVRIIPNHTVHVQIPLEPASLEAPPVIIDGLTRRALSAALGTSQHTEEAQPQLALDLLQTASHLPGVQVTHPLAELHLQGGDSGEHLTLLDGMPIRNPVSLGRYLSAFSPLAIGRLTVHRAGHGVAQGSQLSGLIELEHALGGATPFSLATRLDPLALNARAQMRTTTTAGLLAVRHSVWDIYQEPGLRALLRQWNTIDPLMASRWLGEPIAAPGLQANPWTPDAAFLDLHAAMRFRPDPFQTVHLSAYQGTNRLEARQQTRYAAEAADSAHLMVTHSAYRWLNEAARFRYDRLLSARMLWSLQLRGSWHTSTYYYRAREGTAPRQNPEAWRALETQLQRELRQTPAATERNTIRELALESTAHYSFSPHWQSAIGLSIETVHAAFLLGNVLIAPFTHQITTWHPAAFVAATWTPSLQLVIEPGVRLTYLARHRKIYAEPRLALRQDVLLGPLELAFRVAGGIYRQFVNHFELTSIGATTIIPSILFWLPPDATVTPPWSYHLTLDALVAQHDRWQLEFILYHKRQPHLLQVDYPGLLARLPATYPAPQATPLAQNAFLRHTYGQATGFTLRLQYQNPTQRLRFLYSYDRTQRAYPERSGQLRLLPTPWNEPYRVHAELMQNLSANLACLIRWESRWGQRWAFRRLYYDYLRYAGPAVVGPYHLDAPQTHTLPAKHRLDVGLSWHFRIGSTQLQVQWMVHNVLNRRDVYDRSLAWISTFEPVVLNRRLPGRQWLLTVQLSH</sequence>
<accession>A0A7V2B274</accession>
<organism evidence="10">
    <name type="scientific">Rhodothermus marinus</name>
    <name type="common">Rhodothermus obamensis</name>
    <dbReference type="NCBI Taxonomy" id="29549"/>
    <lineage>
        <taxon>Bacteria</taxon>
        <taxon>Pseudomonadati</taxon>
        <taxon>Rhodothermota</taxon>
        <taxon>Rhodothermia</taxon>
        <taxon>Rhodothermales</taxon>
        <taxon>Rhodothermaceae</taxon>
        <taxon>Rhodothermus</taxon>
    </lineage>
</organism>
<dbReference type="PANTHER" id="PTHR30069:SF29">
    <property type="entry name" value="HEMOGLOBIN AND HEMOGLOBIN-HAPTOGLOBIN-BINDING PROTEIN 1-RELATED"/>
    <property type="match status" value="1"/>
</dbReference>
<dbReference type="SUPFAM" id="SSF56935">
    <property type="entry name" value="Porins"/>
    <property type="match status" value="1"/>
</dbReference>
<evidence type="ECO:0000256" key="3">
    <source>
        <dbReference type="ARBA" id="ARBA00022452"/>
    </source>
</evidence>
<keyword evidence="6 8" id="KW-0472">Membrane</keyword>
<dbReference type="Gene3D" id="2.40.170.20">
    <property type="entry name" value="TonB-dependent receptor, beta-barrel domain"/>
    <property type="match status" value="1"/>
</dbReference>
<feature type="transmembrane region" description="Helical" evidence="8">
    <location>
        <begin position="16"/>
        <end position="35"/>
    </location>
</feature>
<dbReference type="EMBL" id="DSGB01000006">
    <property type="protein sequence ID" value="HER96941.1"/>
    <property type="molecule type" value="Genomic_DNA"/>
</dbReference>
<keyword evidence="3" id="KW-1134">Transmembrane beta strand</keyword>
<comment type="caution">
    <text evidence="10">The sequence shown here is derived from an EMBL/GenBank/DDBJ whole genome shotgun (WGS) entry which is preliminary data.</text>
</comment>
<reference evidence="10" key="1">
    <citation type="journal article" date="2020" name="mSystems">
        <title>Genome- and Community-Level Interaction Insights into Carbon Utilization and Element Cycling Functions of Hydrothermarchaeota in Hydrothermal Sediment.</title>
        <authorList>
            <person name="Zhou Z."/>
            <person name="Liu Y."/>
            <person name="Xu W."/>
            <person name="Pan J."/>
            <person name="Luo Z.H."/>
            <person name="Li M."/>
        </authorList>
    </citation>
    <scope>NUCLEOTIDE SEQUENCE [LARGE SCALE GENOMIC DNA]</scope>
    <source>
        <strain evidence="10">SpSt-143</strain>
    </source>
</reference>
<name>A0A7V2B274_RHOMR</name>
<keyword evidence="2" id="KW-0813">Transport</keyword>
<dbReference type="GO" id="GO:0009279">
    <property type="term" value="C:cell outer membrane"/>
    <property type="evidence" value="ECO:0007669"/>
    <property type="project" value="UniProtKB-SubCell"/>
</dbReference>
<dbReference type="GO" id="GO:0044718">
    <property type="term" value="P:siderophore transmembrane transport"/>
    <property type="evidence" value="ECO:0007669"/>
    <property type="project" value="TreeGrafter"/>
</dbReference>
<gene>
    <name evidence="10" type="ORF">ENO59_10615</name>
</gene>
<evidence type="ECO:0000313" key="10">
    <source>
        <dbReference type="EMBL" id="HER96941.1"/>
    </source>
</evidence>
<feature type="domain" description="Secretin/TonB short N-terminal" evidence="9">
    <location>
        <begin position="64"/>
        <end position="115"/>
    </location>
</feature>
<dbReference type="Gene3D" id="2.60.40.1120">
    <property type="entry name" value="Carboxypeptidase-like, regulatory domain"/>
    <property type="match status" value="1"/>
</dbReference>
<keyword evidence="8" id="KW-1133">Transmembrane helix</keyword>
<evidence type="ECO:0000259" key="9">
    <source>
        <dbReference type="SMART" id="SM00965"/>
    </source>
</evidence>
<dbReference type="InterPro" id="IPR039426">
    <property type="entry name" value="TonB-dep_rcpt-like"/>
</dbReference>
<proteinExistence type="predicted"/>
<keyword evidence="4 8" id="KW-0812">Transmembrane</keyword>
<dbReference type="InterPro" id="IPR008969">
    <property type="entry name" value="CarboxyPept-like_regulatory"/>
</dbReference>
<evidence type="ECO:0000256" key="7">
    <source>
        <dbReference type="ARBA" id="ARBA00023237"/>
    </source>
</evidence>
<keyword evidence="5" id="KW-0732">Signal</keyword>
<evidence type="ECO:0000256" key="5">
    <source>
        <dbReference type="ARBA" id="ARBA00022729"/>
    </source>
</evidence>
<dbReference type="SUPFAM" id="SSF49464">
    <property type="entry name" value="Carboxypeptidase regulatory domain-like"/>
    <property type="match status" value="1"/>
</dbReference>
<dbReference type="Pfam" id="PF13715">
    <property type="entry name" value="CarbopepD_reg_2"/>
    <property type="match status" value="1"/>
</dbReference>
<evidence type="ECO:0000256" key="4">
    <source>
        <dbReference type="ARBA" id="ARBA00022692"/>
    </source>
</evidence>